<dbReference type="CDD" id="cd06225">
    <property type="entry name" value="HAMP"/>
    <property type="match status" value="1"/>
</dbReference>
<name>A0A3Q9FB51_9BURK</name>
<keyword evidence="2" id="KW-0488">Methylation</keyword>
<dbReference type="PROSITE" id="PS50111">
    <property type="entry name" value="CHEMOTAXIS_TRANSDUC_2"/>
    <property type="match status" value="1"/>
</dbReference>
<evidence type="ECO:0000259" key="6">
    <source>
        <dbReference type="PROSITE" id="PS50111"/>
    </source>
</evidence>
<accession>A0A3Q9FB51</accession>
<dbReference type="PANTHER" id="PTHR43531">
    <property type="entry name" value="PROTEIN ICFG"/>
    <property type="match status" value="1"/>
</dbReference>
<dbReference type="Proteomes" id="UP000277191">
    <property type="component" value="Chromosome 2"/>
</dbReference>
<dbReference type="Pfam" id="PF00672">
    <property type="entry name" value="HAMP"/>
    <property type="match status" value="1"/>
</dbReference>
<evidence type="ECO:0000313" key="9">
    <source>
        <dbReference type="Proteomes" id="UP000277191"/>
    </source>
</evidence>
<dbReference type="PRINTS" id="PR00260">
    <property type="entry name" value="CHEMTRNSDUCR"/>
</dbReference>
<feature type="transmembrane region" description="Helical" evidence="5">
    <location>
        <begin position="16"/>
        <end position="36"/>
    </location>
</feature>
<dbReference type="InterPro" id="IPR003660">
    <property type="entry name" value="HAMP_dom"/>
</dbReference>
<keyword evidence="5" id="KW-1133">Transmembrane helix</keyword>
<dbReference type="Pfam" id="PF00015">
    <property type="entry name" value="MCPsignal"/>
    <property type="match status" value="1"/>
</dbReference>
<evidence type="ECO:0000256" key="5">
    <source>
        <dbReference type="SAM" id="Phobius"/>
    </source>
</evidence>
<gene>
    <name evidence="8" type="ORF">D5R55_19655</name>
</gene>
<dbReference type="GO" id="GO:0007165">
    <property type="term" value="P:signal transduction"/>
    <property type="evidence" value="ECO:0007669"/>
    <property type="project" value="UniProtKB-KW"/>
</dbReference>
<dbReference type="PROSITE" id="PS50885">
    <property type="entry name" value="HAMP"/>
    <property type="match status" value="1"/>
</dbReference>
<evidence type="ECO:0000256" key="4">
    <source>
        <dbReference type="PROSITE-ProRule" id="PRU00284"/>
    </source>
</evidence>
<comment type="similarity">
    <text evidence="3">Belongs to the methyl-accepting chemotaxis (MCP) protein family.</text>
</comment>
<dbReference type="RefSeq" id="WP_126364934.1">
    <property type="nucleotide sequence ID" value="NZ_CP034546.1"/>
</dbReference>
<keyword evidence="5" id="KW-0812">Transmembrane</keyword>
<reference evidence="8 9" key="1">
    <citation type="submission" date="2018-12" db="EMBL/GenBank/DDBJ databases">
        <title>Cadmium resistance mechanism in endophytic bacteria Burkholderia cenocepacia YG-3.</title>
        <authorList>
            <person name="Zhang X."/>
            <person name="Wang X."/>
            <person name="Zhu Y."/>
        </authorList>
    </citation>
    <scope>NUCLEOTIDE SEQUENCE [LARGE SCALE GENOMIC DNA]</scope>
    <source>
        <strain evidence="8 9">YG-3</strain>
    </source>
</reference>
<dbReference type="PANTHER" id="PTHR43531:SF14">
    <property type="entry name" value="METHYL-ACCEPTING CHEMOTAXIS PROTEIN I-RELATED"/>
    <property type="match status" value="1"/>
</dbReference>
<dbReference type="Pfam" id="PF12729">
    <property type="entry name" value="4HB_MCP_1"/>
    <property type="match status" value="1"/>
</dbReference>
<feature type="domain" description="HAMP" evidence="7">
    <location>
        <begin position="214"/>
        <end position="266"/>
    </location>
</feature>
<evidence type="ECO:0000313" key="8">
    <source>
        <dbReference type="EMBL" id="AZQ53189.1"/>
    </source>
</evidence>
<dbReference type="InterPro" id="IPR051310">
    <property type="entry name" value="MCP_chemotaxis"/>
</dbReference>
<dbReference type="InterPro" id="IPR047347">
    <property type="entry name" value="YvaQ-like_sensor"/>
</dbReference>
<keyword evidence="4" id="KW-0807">Transducer</keyword>
<dbReference type="InterPro" id="IPR004090">
    <property type="entry name" value="Chemotax_Me-accpt_rcpt"/>
</dbReference>
<dbReference type="InterPro" id="IPR004089">
    <property type="entry name" value="MCPsignal_dom"/>
</dbReference>
<evidence type="ECO:0000259" key="7">
    <source>
        <dbReference type="PROSITE" id="PS50885"/>
    </source>
</evidence>
<dbReference type="SMART" id="SM00283">
    <property type="entry name" value="MA"/>
    <property type="match status" value="1"/>
</dbReference>
<dbReference type="GO" id="GO:0005886">
    <property type="term" value="C:plasma membrane"/>
    <property type="evidence" value="ECO:0007669"/>
    <property type="project" value="TreeGrafter"/>
</dbReference>
<protein>
    <submittedName>
        <fullName evidence="8">HAMP domain-containing protein</fullName>
    </submittedName>
</protein>
<dbReference type="AlphaFoldDB" id="A0A3Q9FB51"/>
<dbReference type="FunFam" id="1.10.287.950:FF:000001">
    <property type="entry name" value="Methyl-accepting chemotaxis sensory transducer"/>
    <property type="match status" value="1"/>
</dbReference>
<evidence type="ECO:0000256" key="2">
    <source>
        <dbReference type="ARBA" id="ARBA00022481"/>
    </source>
</evidence>
<dbReference type="SMART" id="SM00304">
    <property type="entry name" value="HAMP"/>
    <property type="match status" value="1"/>
</dbReference>
<dbReference type="SUPFAM" id="SSF58104">
    <property type="entry name" value="Methyl-accepting chemotaxis protein (MCP) signaling domain"/>
    <property type="match status" value="1"/>
</dbReference>
<dbReference type="InterPro" id="IPR024478">
    <property type="entry name" value="HlyB_4HB_MCP"/>
</dbReference>
<dbReference type="GO" id="GO:0006935">
    <property type="term" value="P:chemotaxis"/>
    <property type="evidence" value="ECO:0007669"/>
    <property type="project" value="InterPro"/>
</dbReference>
<dbReference type="EMBL" id="CP034546">
    <property type="protein sequence ID" value="AZQ53189.1"/>
    <property type="molecule type" value="Genomic_DNA"/>
</dbReference>
<proteinExistence type="inferred from homology"/>
<evidence type="ECO:0000256" key="3">
    <source>
        <dbReference type="ARBA" id="ARBA00029447"/>
    </source>
</evidence>
<dbReference type="CDD" id="cd19411">
    <property type="entry name" value="MCP2201-like_sensor"/>
    <property type="match status" value="1"/>
</dbReference>
<sequence length="521" mass="55811">MLTVISKLNIGKRLGLGFSMVLAMSLIGIVIGLIRLSSVAQATRDMVARPLQTERLVNDWSRQISVAVTRTTAIAKSADPGLANYFNDEAIAASKVSAAKQTAIEALMTTDAEKRLFAAIGEQRKRFLAIRDQIYALKKEGKAEQADQLLEQQFIPTARQLVEKVDALVKYQREEIDGLAAEIDANYRFGRTLMIAFGVVGMLLSVVCGWLITRSITRPLMRATDVAHRVARGDLSVRVDVHGTDELGQLLGSLRDMQAALLRVVSNVRRGSDNLAAASAEIAQGNDDLSSRTESQASALEQTAASMEELSSTVARNADNAHEANQLAMNASTVTAQCGEVINQVVETMKGINDSSRQISDITGVIDSIAFQTNILALNAAVEAARAGEQGRGFAVVASEVRSLAGRSADAAREIKKLIGSSVGRVAQGSTEVERAWVAMTEVVNSIRRVTETMSEISAASTEQSLGVAQIGEAVGQMERTTQQNAALVEQTAAAAISLRQQSRELVEVVSVFQLGRGEAL</sequence>
<evidence type="ECO:0000256" key="1">
    <source>
        <dbReference type="ARBA" id="ARBA00004370"/>
    </source>
</evidence>
<comment type="subcellular location">
    <subcellularLocation>
        <location evidence="1">Membrane</location>
    </subcellularLocation>
</comment>
<dbReference type="CDD" id="cd11386">
    <property type="entry name" value="MCP_signal"/>
    <property type="match status" value="1"/>
</dbReference>
<feature type="transmembrane region" description="Helical" evidence="5">
    <location>
        <begin position="193"/>
        <end position="212"/>
    </location>
</feature>
<dbReference type="Gene3D" id="1.10.287.950">
    <property type="entry name" value="Methyl-accepting chemotaxis protein"/>
    <property type="match status" value="1"/>
</dbReference>
<dbReference type="GO" id="GO:0004888">
    <property type="term" value="F:transmembrane signaling receptor activity"/>
    <property type="evidence" value="ECO:0007669"/>
    <property type="project" value="InterPro"/>
</dbReference>
<organism evidence="8 9">
    <name type="scientific">Burkholderia cenocepacia</name>
    <dbReference type="NCBI Taxonomy" id="95486"/>
    <lineage>
        <taxon>Bacteria</taxon>
        <taxon>Pseudomonadati</taxon>
        <taxon>Pseudomonadota</taxon>
        <taxon>Betaproteobacteria</taxon>
        <taxon>Burkholderiales</taxon>
        <taxon>Burkholderiaceae</taxon>
        <taxon>Burkholderia</taxon>
        <taxon>Burkholderia cepacia complex</taxon>
    </lineage>
</organism>
<keyword evidence="5" id="KW-0472">Membrane</keyword>
<feature type="domain" description="Methyl-accepting transducer" evidence="6">
    <location>
        <begin position="271"/>
        <end position="500"/>
    </location>
</feature>